<dbReference type="Proteomes" id="UP000199652">
    <property type="component" value="Unassembled WGS sequence"/>
</dbReference>
<dbReference type="AlphaFoldDB" id="A0A1H3E0P3"/>
<keyword evidence="6 13" id="KW-1133">Transmembrane helix</keyword>
<evidence type="ECO:0000256" key="12">
    <source>
        <dbReference type="ARBA" id="ARBA00025324"/>
    </source>
</evidence>
<dbReference type="Pfam" id="PF18927">
    <property type="entry name" value="CrtO"/>
    <property type="match status" value="1"/>
</dbReference>
<gene>
    <name evidence="14" type="ORF">SAMN04488579_10650</name>
</gene>
<comment type="function">
    <text evidence="12">Catalyzes the acylation of glycosyl-4,4'-diaponeurosporenoate, i.e. the esterification of glucose at the C6'' position with the carboxyl group of the C(15) fatty acid 12-methyltetradecanoic acid, to yield staphyloxanthin. This is the last step in the biosynthesis of this orange pigment, present in most staphylococci strains.</text>
</comment>
<keyword evidence="5" id="KW-0732">Signal</keyword>
<keyword evidence="7 13" id="KW-0472">Membrane</keyword>
<keyword evidence="15" id="KW-1185">Reference proteome</keyword>
<sequence>MQMIVLSKGQTLFLFFLLWPVFQVSAALFCYYLPHRFFNPDAFWYRSYPFEQGGRIYAKWFKIKRWKQWLPDGGAVFKGKGFRKKHLKETSGSYFNQFLIESCRAELTHWLAIFPFWIFGFFAGPGVVGIMLCYALLVNVPCIMAQRYNRPRIKAMMGRMEKLEE</sequence>
<comment type="pathway">
    <text evidence="9">Carotenoid biosynthesis; staphyloxanthin biosynthesis; staphyloxanthin from farnesyl diphosphate: step 5/5.</text>
</comment>
<evidence type="ECO:0000313" key="15">
    <source>
        <dbReference type="Proteomes" id="UP000199652"/>
    </source>
</evidence>
<evidence type="ECO:0000256" key="4">
    <source>
        <dbReference type="ARBA" id="ARBA00022692"/>
    </source>
</evidence>
<organism evidence="14 15">
    <name type="scientific">Eubacterium barkeri</name>
    <name type="common">Clostridium barkeri</name>
    <dbReference type="NCBI Taxonomy" id="1528"/>
    <lineage>
        <taxon>Bacteria</taxon>
        <taxon>Bacillati</taxon>
        <taxon>Bacillota</taxon>
        <taxon>Clostridia</taxon>
        <taxon>Eubacteriales</taxon>
        <taxon>Eubacteriaceae</taxon>
        <taxon>Eubacterium</taxon>
    </lineage>
</organism>
<evidence type="ECO:0000256" key="7">
    <source>
        <dbReference type="ARBA" id="ARBA00023136"/>
    </source>
</evidence>
<dbReference type="UniPathway" id="UPA00029">
    <property type="reaction ID" value="UER00560"/>
</dbReference>
<dbReference type="STRING" id="1528.SAMN04488579_10650"/>
<evidence type="ECO:0000256" key="1">
    <source>
        <dbReference type="ARBA" id="ARBA00004162"/>
    </source>
</evidence>
<dbReference type="InterPro" id="IPR044021">
    <property type="entry name" value="CrtO"/>
</dbReference>
<keyword evidence="3 14" id="KW-0808">Transferase</keyword>
<keyword evidence="2" id="KW-1003">Cell membrane</keyword>
<dbReference type="EMBL" id="FNOU01000006">
    <property type="protein sequence ID" value="SDX72282.1"/>
    <property type="molecule type" value="Genomic_DNA"/>
</dbReference>
<evidence type="ECO:0000256" key="2">
    <source>
        <dbReference type="ARBA" id="ARBA00022475"/>
    </source>
</evidence>
<reference evidence="15" key="1">
    <citation type="submission" date="2016-10" db="EMBL/GenBank/DDBJ databases">
        <authorList>
            <person name="Varghese N."/>
            <person name="Submissions S."/>
        </authorList>
    </citation>
    <scope>NUCLEOTIDE SEQUENCE [LARGE SCALE GENOMIC DNA]</scope>
    <source>
        <strain evidence="15">VPI 5359</strain>
    </source>
</reference>
<dbReference type="GO" id="GO:0005886">
    <property type="term" value="C:plasma membrane"/>
    <property type="evidence" value="ECO:0007669"/>
    <property type="project" value="UniProtKB-SubCell"/>
</dbReference>
<evidence type="ECO:0000313" key="14">
    <source>
        <dbReference type="EMBL" id="SDX72282.1"/>
    </source>
</evidence>
<evidence type="ECO:0000256" key="13">
    <source>
        <dbReference type="SAM" id="Phobius"/>
    </source>
</evidence>
<evidence type="ECO:0000256" key="8">
    <source>
        <dbReference type="ARBA" id="ARBA00023315"/>
    </source>
</evidence>
<comment type="subcellular location">
    <subcellularLocation>
        <location evidence="1">Cell membrane</location>
        <topology evidence="1">Single-pass membrane protein</topology>
    </subcellularLocation>
</comment>
<name>A0A1H3E0P3_EUBBA</name>
<evidence type="ECO:0000256" key="6">
    <source>
        <dbReference type="ARBA" id="ARBA00022989"/>
    </source>
</evidence>
<accession>A0A1H3E0P3</accession>
<evidence type="ECO:0000256" key="9">
    <source>
        <dbReference type="ARBA" id="ARBA00023588"/>
    </source>
</evidence>
<dbReference type="RefSeq" id="WP_090244126.1">
    <property type="nucleotide sequence ID" value="NZ_FNOU01000006.1"/>
</dbReference>
<evidence type="ECO:0000256" key="3">
    <source>
        <dbReference type="ARBA" id="ARBA00022679"/>
    </source>
</evidence>
<proteinExistence type="inferred from homology"/>
<protein>
    <recommendedName>
        <fullName evidence="11">Glycosyl-4,4'-diaponeurosporenoate acyltransferase</fullName>
    </recommendedName>
</protein>
<evidence type="ECO:0000256" key="11">
    <source>
        <dbReference type="ARBA" id="ARBA00023667"/>
    </source>
</evidence>
<dbReference type="GO" id="GO:0016746">
    <property type="term" value="F:acyltransferase activity"/>
    <property type="evidence" value="ECO:0007669"/>
    <property type="project" value="UniProtKB-KW"/>
</dbReference>
<dbReference type="OrthoDB" id="3783432at2"/>
<evidence type="ECO:0000256" key="5">
    <source>
        <dbReference type="ARBA" id="ARBA00022729"/>
    </source>
</evidence>
<keyword evidence="4 13" id="KW-0812">Transmembrane</keyword>
<evidence type="ECO:0000256" key="10">
    <source>
        <dbReference type="ARBA" id="ARBA00023603"/>
    </source>
</evidence>
<comment type="similarity">
    <text evidence="10">Belongs to the acyltransferase CrtO family.</text>
</comment>
<keyword evidence="8 14" id="KW-0012">Acyltransferase</keyword>
<feature type="transmembrane region" description="Helical" evidence="13">
    <location>
        <begin position="116"/>
        <end position="144"/>
    </location>
</feature>